<evidence type="ECO:0000313" key="4">
    <source>
        <dbReference type="EMBL" id="KAJ0963030.1"/>
    </source>
</evidence>
<reference evidence="4" key="2">
    <citation type="journal article" date="2022" name="Hortic Res">
        <title>The genome of Dioscorea zingiberensis sheds light on the biosynthesis, origin and evolution of the medicinally important diosgenin saponins.</title>
        <authorList>
            <person name="Li Y."/>
            <person name="Tan C."/>
            <person name="Li Z."/>
            <person name="Guo J."/>
            <person name="Li S."/>
            <person name="Chen X."/>
            <person name="Wang C."/>
            <person name="Dai X."/>
            <person name="Yang H."/>
            <person name="Song W."/>
            <person name="Hou L."/>
            <person name="Xu J."/>
            <person name="Tong Z."/>
            <person name="Xu A."/>
            <person name="Yuan X."/>
            <person name="Wang W."/>
            <person name="Yang Q."/>
            <person name="Chen L."/>
            <person name="Sun Z."/>
            <person name="Wang K."/>
            <person name="Pan B."/>
            <person name="Chen J."/>
            <person name="Bao Y."/>
            <person name="Liu F."/>
            <person name="Qi X."/>
            <person name="Gang D.R."/>
            <person name="Wen J."/>
            <person name="Li J."/>
        </authorList>
    </citation>
    <scope>NUCLEOTIDE SEQUENCE</scope>
    <source>
        <strain evidence="4">Dzin_1.0</strain>
    </source>
</reference>
<dbReference type="GO" id="GO:0003723">
    <property type="term" value="F:RNA binding"/>
    <property type="evidence" value="ECO:0007669"/>
    <property type="project" value="InterPro"/>
</dbReference>
<evidence type="ECO:0000256" key="1">
    <source>
        <dbReference type="ARBA" id="ARBA00022737"/>
    </source>
</evidence>
<dbReference type="FunFam" id="1.25.40.10:FF:000721">
    <property type="entry name" value="Empty pericarp7"/>
    <property type="match status" value="1"/>
</dbReference>
<dbReference type="GO" id="GO:0009451">
    <property type="term" value="P:RNA modification"/>
    <property type="evidence" value="ECO:0007669"/>
    <property type="project" value="InterPro"/>
</dbReference>
<feature type="repeat" description="PPR" evidence="2">
    <location>
        <begin position="58"/>
        <end position="92"/>
    </location>
</feature>
<dbReference type="PROSITE" id="PS51375">
    <property type="entry name" value="PPR"/>
    <property type="match status" value="8"/>
</dbReference>
<evidence type="ECO:0000259" key="3">
    <source>
        <dbReference type="Pfam" id="PF14432"/>
    </source>
</evidence>
<dbReference type="FunFam" id="1.25.40.10:FF:000366">
    <property type="entry name" value="Pentatricopeptide (PPR) repeat-containing protein"/>
    <property type="match status" value="1"/>
</dbReference>
<dbReference type="InterPro" id="IPR032867">
    <property type="entry name" value="DYW_dom"/>
</dbReference>
<dbReference type="PANTHER" id="PTHR47926:SF522">
    <property type="entry name" value="TETRATRICOPEPTIDE REPEAT-LIKE SUPERFAMILY PROTEIN"/>
    <property type="match status" value="1"/>
</dbReference>
<dbReference type="InterPro" id="IPR046960">
    <property type="entry name" value="PPR_At4g14850-like_plant"/>
</dbReference>
<feature type="repeat" description="PPR" evidence="2">
    <location>
        <begin position="227"/>
        <end position="261"/>
    </location>
</feature>
<dbReference type="Pfam" id="PF01535">
    <property type="entry name" value="PPR"/>
    <property type="match status" value="6"/>
</dbReference>
<dbReference type="EMBL" id="JAGGNH010000009">
    <property type="protein sequence ID" value="KAJ0963030.1"/>
    <property type="molecule type" value="Genomic_DNA"/>
</dbReference>
<dbReference type="GO" id="GO:0008270">
    <property type="term" value="F:zinc ion binding"/>
    <property type="evidence" value="ECO:0007669"/>
    <property type="project" value="InterPro"/>
</dbReference>
<dbReference type="FunFam" id="1.25.40.10:FF:000798">
    <property type="entry name" value="Pentatricopeptide repeat-containing protein At3g49170, chloroplastic"/>
    <property type="match status" value="1"/>
</dbReference>
<dbReference type="OrthoDB" id="733157at2759"/>
<dbReference type="NCBIfam" id="TIGR00756">
    <property type="entry name" value="PPR"/>
    <property type="match status" value="7"/>
</dbReference>
<feature type="repeat" description="PPR" evidence="2">
    <location>
        <begin position="93"/>
        <end position="123"/>
    </location>
</feature>
<feature type="repeat" description="PPR" evidence="2">
    <location>
        <begin position="534"/>
        <end position="568"/>
    </location>
</feature>
<evidence type="ECO:0000313" key="5">
    <source>
        <dbReference type="Proteomes" id="UP001085076"/>
    </source>
</evidence>
<dbReference type="InterPro" id="IPR002885">
    <property type="entry name" value="PPR_rpt"/>
</dbReference>
<organism evidence="4 5">
    <name type="scientific">Dioscorea zingiberensis</name>
    <dbReference type="NCBI Taxonomy" id="325984"/>
    <lineage>
        <taxon>Eukaryota</taxon>
        <taxon>Viridiplantae</taxon>
        <taxon>Streptophyta</taxon>
        <taxon>Embryophyta</taxon>
        <taxon>Tracheophyta</taxon>
        <taxon>Spermatophyta</taxon>
        <taxon>Magnoliopsida</taxon>
        <taxon>Liliopsida</taxon>
        <taxon>Dioscoreales</taxon>
        <taxon>Dioscoreaceae</taxon>
        <taxon>Dioscorea</taxon>
    </lineage>
</organism>
<evidence type="ECO:0000256" key="2">
    <source>
        <dbReference type="PROSITE-ProRule" id="PRU00708"/>
    </source>
</evidence>
<dbReference type="Pfam" id="PF20431">
    <property type="entry name" value="E_motif"/>
    <property type="match status" value="1"/>
</dbReference>
<feature type="repeat" description="PPR" evidence="2">
    <location>
        <begin position="432"/>
        <end position="466"/>
    </location>
</feature>
<dbReference type="Pfam" id="PF14432">
    <property type="entry name" value="DYW_deaminase"/>
    <property type="match status" value="1"/>
</dbReference>
<comment type="caution">
    <text evidence="4">The sequence shown here is derived from an EMBL/GenBank/DDBJ whole genome shotgun (WGS) entry which is preliminary data.</text>
</comment>
<keyword evidence="1" id="KW-0677">Repeat</keyword>
<dbReference type="AlphaFoldDB" id="A0A9D5H4F6"/>
<reference evidence="4" key="1">
    <citation type="submission" date="2021-03" db="EMBL/GenBank/DDBJ databases">
        <authorList>
            <person name="Li Z."/>
            <person name="Yang C."/>
        </authorList>
    </citation>
    <scope>NUCLEOTIDE SEQUENCE</scope>
    <source>
        <strain evidence="4">Dzin_1.0</strain>
        <tissue evidence="4">Leaf</tissue>
    </source>
</reference>
<proteinExistence type="predicted"/>
<dbReference type="InterPro" id="IPR011990">
    <property type="entry name" value="TPR-like_helical_dom_sf"/>
</dbReference>
<feature type="repeat" description="PPR" evidence="2">
    <location>
        <begin position="125"/>
        <end position="159"/>
    </location>
</feature>
<accession>A0A9D5H4F6</accession>
<dbReference type="Pfam" id="PF13041">
    <property type="entry name" value="PPR_2"/>
    <property type="match status" value="3"/>
</dbReference>
<dbReference type="SUPFAM" id="SSF48452">
    <property type="entry name" value="TPR-like"/>
    <property type="match status" value="1"/>
</dbReference>
<feature type="repeat" description="PPR" evidence="2">
    <location>
        <begin position="331"/>
        <end position="365"/>
    </location>
</feature>
<dbReference type="FunFam" id="1.25.40.10:FF:000381">
    <property type="entry name" value="Pentatricopeptide repeat-containing protein"/>
    <property type="match status" value="1"/>
</dbReference>
<protein>
    <recommendedName>
        <fullName evidence="3">DYW domain-containing protein</fullName>
    </recommendedName>
</protein>
<dbReference type="FunFam" id="1.25.40.10:FF:000436">
    <property type="entry name" value="Pentatricopeptide repeat-containing protein At5g39350 family"/>
    <property type="match status" value="1"/>
</dbReference>
<sequence>MAIPALLPAKMAPSRPLTSKHPQFEPFKHRLLRLADGGRLTEAIAALDYMSRRGIPADLLTYSSLLKSCIRSRDLHLGNLIHRRLLDSGLSLDTIVTNSLITLYSKCGDWDTACSIFEQMGINRNLVSWTSMISSAAGGNMERRAIAMFCEMLELGFTPNEFTFSSVIQACSSSEYVSVGRVVLGFVIKTGFWGEDASVGSALIDMFAKDQDLVSARKVFDGMLVRNLVVWTLMITRYAQLGCGQEALELFLNMFLDGLEPDQFLMSSVLAACAELGSLQVGKQLHSLAIRIGLAFDVCVGCSLVNMYAKCALGGPMDDSRRVFEGMHVHNVMSWTALITGYVQSGHDEEALKLFGEMIKGDIQPNHFTYSSILKACANLCETNIGEQVYARIVKSGLATVSFVGNSLVTMYAKSGRMEEARKAFDVLYEKNLVSYNAIVDGYVKNSNSEEAFELVHHIHGSDVGGVSAFTFASLFAAIASIGMMGKGQQLHAQLLKSGFVSDKCINNALVSMYSKCGNIEDAVQAFQEMNDRNTISWTSMITGLAKHGHADKALELFRDMVSAGAKPNDVTYIAVLSACSHVGLIIEGWEHFRSMQNDYGIIPRMEHYACMVDLLGRAGCLEEALDFISSMPVKADALVWRTLLAACRTHGHPEFGEKAARQILDLEPHDPAAYILLSNLYAVKGQWEKVARIRSCMKEKSLNKEAGLSWIEIESIIYKFHAGDTSHRRSQEIFAKLDELATEIKQLGYVPDTSSVLHDIDNGLREKYVWQHSERLAVAFGLISTSAPKPIRVFKNLRVCGDCHSAMKFISMVTCREIILRDSNRFHRIKDGKCSCGDYW</sequence>
<name>A0A9D5H4F6_9LILI</name>
<feature type="repeat" description="PPR" evidence="2">
    <location>
        <begin position="503"/>
        <end position="533"/>
    </location>
</feature>
<dbReference type="PANTHER" id="PTHR47926">
    <property type="entry name" value="PENTATRICOPEPTIDE REPEAT-CONTAINING PROTEIN"/>
    <property type="match status" value="1"/>
</dbReference>
<dbReference type="Proteomes" id="UP001085076">
    <property type="component" value="Miscellaneous, Linkage group lg09"/>
</dbReference>
<feature type="domain" description="DYW" evidence="3">
    <location>
        <begin position="749"/>
        <end position="841"/>
    </location>
</feature>
<keyword evidence="5" id="KW-1185">Reference proteome</keyword>
<dbReference type="InterPro" id="IPR046848">
    <property type="entry name" value="E_motif"/>
</dbReference>
<dbReference type="Gene3D" id="1.25.40.10">
    <property type="entry name" value="Tetratricopeptide repeat domain"/>
    <property type="match status" value="6"/>
</dbReference>
<gene>
    <name evidence="4" type="ORF">J5N97_028152</name>
</gene>